<dbReference type="CDD" id="cd15482">
    <property type="entry name" value="Sialidase_non-viral"/>
    <property type="match status" value="1"/>
</dbReference>
<name>A0ABY8URB9_TETOB</name>
<dbReference type="InterPro" id="IPR036278">
    <property type="entry name" value="Sialidase_sf"/>
</dbReference>
<dbReference type="SUPFAM" id="SSF50939">
    <property type="entry name" value="Sialidases"/>
    <property type="match status" value="1"/>
</dbReference>
<dbReference type="EMBL" id="CP126224">
    <property type="protein sequence ID" value="WIA23981.1"/>
    <property type="molecule type" value="Genomic_DNA"/>
</dbReference>
<protein>
    <recommendedName>
        <fullName evidence="3">Sortilin N-terminal domain-containing protein</fullName>
    </recommendedName>
</protein>
<proteinExistence type="predicted"/>
<dbReference type="Proteomes" id="UP001244341">
    <property type="component" value="Chromosome 17b"/>
</dbReference>
<sequence>MGYIWQSSDFGATWTAGASSQDVISWNSISGNADGSIAIASGTRAPLAPGSSARHFIARVATASGAVTDVTIPQPFASMAASDDAHVLLAVEKGGELATDLRLWRSMDGGASWASVGASGTWAAAAMSQTGDVMAAVQQGTWTENAGGSTNSGGGIWLSTDYGLSWTQVSGLPEPFAAIAVSSSGQHMLAASHMIAADDRNRGRVYISKDGGVNWVKVLEAAYANGGGDWTSVTMSNDGQLWAATHETWLGGSTGRVTTRIDVCSGDNCEVAINWQPKSVLSDLPPGSTYQGIISSG</sequence>
<dbReference type="Gene3D" id="2.130.10.10">
    <property type="entry name" value="YVTN repeat-like/Quinoprotein amine dehydrogenase"/>
    <property type="match status" value="2"/>
</dbReference>
<gene>
    <name evidence="1" type="ORF">OEZ85_013612</name>
</gene>
<dbReference type="InterPro" id="IPR015943">
    <property type="entry name" value="WD40/YVTN_repeat-like_dom_sf"/>
</dbReference>
<reference evidence="1 2" key="1">
    <citation type="submission" date="2023-05" db="EMBL/GenBank/DDBJ databases">
        <title>A 100% complete, gapless, phased diploid assembly of the Scenedesmus obliquus UTEX 3031 genome.</title>
        <authorList>
            <person name="Biondi T.C."/>
            <person name="Hanschen E.R."/>
            <person name="Kwon T."/>
            <person name="Eng W."/>
            <person name="Kruse C.P.S."/>
            <person name="Koehler S.I."/>
            <person name="Kunde Y."/>
            <person name="Gleasner C.D."/>
            <person name="You Mak K.T."/>
            <person name="Polle J."/>
            <person name="Hovde B.T."/>
            <person name="Starkenburg S.R."/>
        </authorList>
    </citation>
    <scope>NUCLEOTIDE SEQUENCE [LARGE SCALE GENOMIC DNA]</scope>
    <source>
        <strain evidence="1 2">DOE0152z</strain>
    </source>
</reference>
<evidence type="ECO:0008006" key="3">
    <source>
        <dbReference type="Google" id="ProtNLM"/>
    </source>
</evidence>
<keyword evidence="2" id="KW-1185">Reference proteome</keyword>
<accession>A0ABY8URB9</accession>
<evidence type="ECO:0000313" key="1">
    <source>
        <dbReference type="EMBL" id="WIA23981.1"/>
    </source>
</evidence>
<evidence type="ECO:0000313" key="2">
    <source>
        <dbReference type="Proteomes" id="UP001244341"/>
    </source>
</evidence>
<organism evidence="1 2">
    <name type="scientific">Tetradesmus obliquus</name>
    <name type="common">Green alga</name>
    <name type="synonym">Acutodesmus obliquus</name>
    <dbReference type="NCBI Taxonomy" id="3088"/>
    <lineage>
        <taxon>Eukaryota</taxon>
        <taxon>Viridiplantae</taxon>
        <taxon>Chlorophyta</taxon>
        <taxon>core chlorophytes</taxon>
        <taxon>Chlorophyceae</taxon>
        <taxon>CS clade</taxon>
        <taxon>Sphaeropleales</taxon>
        <taxon>Scenedesmaceae</taxon>
        <taxon>Tetradesmus</taxon>
    </lineage>
</organism>
<dbReference type="SUPFAM" id="SSF110296">
    <property type="entry name" value="Oligoxyloglucan reducing end-specific cellobiohydrolase"/>
    <property type="match status" value="1"/>
</dbReference>